<protein>
    <submittedName>
        <fullName evidence="1">Autophagy protein 13</fullName>
    </submittedName>
</protein>
<feature type="non-terminal residue" evidence="1">
    <location>
        <position position="324"/>
    </location>
</feature>
<gene>
    <name evidence="1" type="primary">ATG13</name>
    <name evidence="1" type="ORF">FBU59_006255</name>
</gene>
<comment type="caution">
    <text evidence="1">The sequence shown here is derived from an EMBL/GenBank/DDBJ whole genome shotgun (WGS) entry which is preliminary data.</text>
</comment>
<feature type="non-terminal residue" evidence="1">
    <location>
        <position position="1"/>
    </location>
</feature>
<dbReference type="Proteomes" id="UP001150603">
    <property type="component" value="Unassembled WGS sequence"/>
</dbReference>
<keyword evidence="2" id="KW-1185">Reference proteome</keyword>
<sequence length="324" mass="35440">VIAHLRNRTLVSSLAHRFDTSVDIDGSNATLPPRLGANAPGHASGAASDQASANSSIIDAAGATGRRVNKWFNLDLEDIDGTKSEVKFWRNAAIKCAATLSATQPAANPPTMFIEVCLDVSALPPGAELQVTDIFGRPWTVDLESGGSGFVSAPPPRRPASRQGGYRQPLHTQHESRQRHASTIVLEVWRLDLATNQLPQPVPDLPRVYKQAIIFFRSLYAFASLLPTMSLIKRLHGTQEPEDLDVFCSVRPDLSPRDGVLDLDVSFTGTERFLESYQFEPVATPMGAFLMSVQYRRECGFMYNPAMYEQQLGDMPGIGAIDDT</sequence>
<name>A0ACC1J0F4_9FUNG</name>
<dbReference type="EMBL" id="JANBPW010005365">
    <property type="protein sequence ID" value="KAJ1932771.1"/>
    <property type="molecule type" value="Genomic_DNA"/>
</dbReference>
<proteinExistence type="predicted"/>
<evidence type="ECO:0000313" key="2">
    <source>
        <dbReference type="Proteomes" id="UP001150603"/>
    </source>
</evidence>
<evidence type="ECO:0000313" key="1">
    <source>
        <dbReference type="EMBL" id="KAJ1932771.1"/>
    </source>
</evidence>
<organism evidence="1 2">
    <name type="scientific">Linderina macrospora</name>
    <dbReference type="NCBI Taxonomy" id="4868"/>
    <lineage>
        <taxon>Eukaryota</taxon>
        <taxon>Fungi</taxon>
        <taxon>Fungi incertae sedis</taxon>
        <taxon>Zoopagomycota</taxon>
        <taxon>Kickxellomycotina</taxon>
        <taxon>Kickxellomycetes</taxon>
        <taxon>Kickxellales</taxon>
        <taxon>Kickxellaceae</taxon>
        <taxon>Linderina</taxon>
    </lineage>
</organism>
<reference evidence="1" key="1">
    <citation type="submission" date="2022-07" db="EMBL/GenBank/DDBJ databases">
        <title>Phylogenomic reconstructions and comparative analyses of Kickxellomycotina fungi.</title>
        <authorList>
            <person name="Reynolds N.K."/>
            <person name="Stajich J.E."/>
            <person name="Barry K."/>
            <person name="Grigoriev I.V."/>
            <person name="Crous P."/>
            <person name="Smith M.E."/>
        </authorList>
    </citation>
    <scope>NUCLEOTIDE SEQUENCE</scope>
    <source>
        <strain evidence="1">NRRL 5244</strain>
    </source>
</reference>
<accession>A0ACC1J0F4</accession>